<evidence type="ECO:0000313" key="3">
    <source>
        <dbReference type="Proteomes" id="UP001170954"/>
    </source>
</evidence>
<evidence type="ECO:0000256" key="1">
    <source>
        <dbReference type="SAM" id="Coils"/>
    </source>
</evidence>
<accession>A0ABT7NIG1</accession>
<gene>
    <name evidence="2" type="ORF">HX018_01790</name>
</gene>
<evidence type="ECO:0000313" key="2">
    <source>
        <dbReference type="EMBL" id="MDM1046977.1"/>
    </source>
</evidence>
<dbReference type="RefSeq" id="WP_286650302.1">
    <property type="nucleotide sequence ID" value="NZ_JACAGK010000003.1"/>
</dbReference>
<keyword evidence="3" id="KW-1185">Reference proteome</keyword>
<keyword evidence="1" id="KW-0175">Coiled coil</keyword>
<reference evidence="2" key="2">
    <citation type="journal article" date="2022" name="Sci. Total Environ.">
        <title>Prevalence, transmission, and molecular epidemiology of tet(X)-positive bacteria among humans, animals, and environmental niches in China: An epidemiological, and genomic-based study.</title>
        <authorList>
            <person name="Dong N."/>
            <person name="Zeng Y."/>
            <person name="Cai C."/>
            <person name="Sun C."/>
            <person name="Lu J."/>
            <person name="Liu C."/>
            <person name="Zhou H."/>
            <person name="Sun Q."/>
            <person name="Shu L."/>
            <person name="Wang H."/>
            <person name="Wang Y."/>
            <person name="Wang S."/>
            <person name="Wu C."/>
            <person name="Chan E.W."/>
            <person name="Chen G."/>
            <person name="Shen Z."/>
            <person name="Chen S."/>
            <person name="Zhang R."/>
        </authorList>
    </citation>
    <scope>NUCLEOTIDE SEQUENCE</scope>
    <source>
        <strain evidence="2">R1692</strain>
    </source>
</reference>
<dbReference type="EMBL" id="JACAGK010000003">
    <property type="protein sequence ID" value="MDM1046977.1"/>
    <property type="molecule type" value="Genomic_DNA"/>
</dbReference>
<name>A0ABT7NIG1_9SPHI</name>
<feature type="coiled-coil region" evidence="1">
    <location>
        <begin position="164"/>
        <end position="240"/>
    </location>
</feature>
<proteinExistence type="predicted"/>
<organism evidence="2 3">
    <name type="scientific">Sphingobacterium hotanense</name>
    <dbReference type="NCBI Taxonomy" id="649196"/>
    <lineage>
        <taxon>Bacteria</taxon>
        <taxon>Pseudomonadati</taxon>
        <taxon>Bacteroidota</taxon>
        <taxon>Sphingobacteriia</taxon>
        <taxon>Sphingobacteriales</taxon>
        <taxon>Sphingobacteriaceae</taxon>
        <taxon>Sphingobacterium</taxon>
    </lineage>
</organism>
<reference evidence="2" key="1">
    <citation type="submission" date="2020-06" db="EMBL/GenBank/DDBJ databases">
        <authorList>
            <person name="Dong N."/>
        </authorList>
    </citation>
    <scope>NUCLEOTIDE SEQUENCE</scope>
    <source>
        <strain evidence="2">R1692</strain>
    </source>
</reference>
<comment type="caution">
    <text evidence="2">The sequence shown here is derived from an EMBL/GenBank/DDBJ whole genome shotgun (WGS) entry which is preliminary data.</text>
</comment>
<protein>
    <submittedName>
        <fullName evidence="2">Uncharacterized protein</fullName>
    </submittedName>
</protein>
<sequence length="354" mass="41532">MSYEDLKRLNTLLSDFTWFCQTFLQTGTGLEWDAIGGRDYFATAWMEFFKGIKDGTYHRLAEAITDAPYISHFRKEVEERLNPLLAQLDAMEVEQGLHKIKVRIEVGKFERHEKMLKQMSRDNIIFDIIRDDDDIRDTYFIDGDPDEIRSYLMHGIREVLDRYTSAEQARIREIESRLKEMEAVIQEKTNLLSTREILHQDLDRKAKEQQDEITALTERNRRLEEMLSKYRQEEEEAGNVGMDESAPIKDGKLRMYFLYKLGFLDNSIWNEGLTYGQRARVLRKILGGNTITQVSALRYYKLFNATGSTELKQYESDNEHKVLDYLKSICPDTDFPKGKFVNNIMKGTKRGQPQ</sequence>
<dbReference type="Proteomes" id="UP001170954">
    <property type="component" value="Unassembled WGS sequence"/>
</dbReference>